<dbReference type="CDD" id="cd04301">
    <property type="entry name" value="NAT_SF"/>
    <property type="match status" value="1"/>
</dbReference>
<evidence type="ECO:0000313" key="2">
    <source>
        <dbReference type="EMBL" id="TYK64191.1"/>
    </source>
</evidence>
<dbReference type="SUPFAM" id="SSF55729">
    <property type="entry name" value="Acyl-CoA N-acyltransferases (Nat)"/>
    <property type="match status" value="1"/>
</dbReference>
<comment type="caution">
    <text evidence="2">The sequence shown here is derived from an EMBL/GenBank/DDBJ whole genome shotgun (WGS) entry which is preliminary data.</text>
</comment>
<reference evidence="2 3" key="1">
    <citation type="submission" date="2019-08" db="EMBL/GenBank/DDBJ databases">
        <title>Microbe sample from Colwellia echini.</title>
        <authorList>
            <person name="Christiansen L."/>
            <person name="Pathiraja D."/>
            <person name="Schultz-Johansen M."/>
            <person name="Choi I.-G."/>
            <person name="Stougaard P."/>
        </authorList>
    </citation>
    <scope>NUCLEOTIDE SEQUENCE [LARGE SCALE GENOMIC DNA]</scope>
    <source>
        <strain evidence="2 3">A3</strain>
    </source>
</reference>
<dbReference type="PANTHER" id="PTHR43233">
    <property type="entry name" value="FAMILY N-ACETYLTRANSFERASE, PUTATIVE (AFU_ORTHOLOGUE AFUA_6G03350)-RELATED"/>
    <property type="match status" value="1"/>
</dbReference>
<dbReference type="PROSITE" id="PS51186">
    <property type="entry name" value="GNAT"/>
    <property type="match status" value="1"/>
</dbReference>
<feature type="domain" description="N-acetyltransferase" evidence="1">
    <location>
        <begin position="9"/>
        <end position="141"/>
    </location>
</feature>
<dbReference type="EMBL" id="PJAI02000042">
    <property type="protein sequence ID" value="TYK64191.1"/>
    <property type="molecule type" value="Genomic_DNA"/>
</dbReference>
<keyword evidence="3" id="KW-1185">Reference proteome</keyword>
<gene>
    <name evidence="2" type="ORF">CWS31_016965</name>
</gene>
<protein>
    <submittedName>
        <fullName evidence="2">GNAT family N-acetyltransferase</fullName>
    </submittedName>
</protein>
<proteinExistence type="predicted"/>
<dbReference type="PANTHER" id="PTHR43233:SF1">
    <property type="entry name" value="FAMILY N-ACETYLTRANSFERASE, PUTATIVE (AFU_ORTHOLOGUE AFUA_6G03350)-RELATED"/>
    <property type="match status" value="1"/>
</dbReference>
<dbReference type="InterPro" id="IPR000182">
    <property type="entry name" value="GNAT_dom"/>
</dbReference>
<evidence type="ECO:0000259" key="1">
    <source>
        <dbReference type="PROSITE" id="PS51186"/>
    </source>
</evidence>
<name>A0ABY3MSL4_9GAMM</name>
<dbReference type="InterPro" id="IPR053144">
    <property type="entry name" value="Acetyltransferase_Butenolide"/>
</dbReference>
<sequence length="141" mass="15866">MVSGYKASSDIKDMDITVIHDFISTSYWAKGIPLNTMEKAINNSLCFGVFTDSGSQVAFARMVTDSATFAYLSDVFVSKDHRGKGLSKWLMKIIIEHPNLQGIRRMALATRDAHSLYEQFGFKSLSSPESFMELHQPDVYK</sequence>
<dbReference type="Proteomes" id="UP000815846">
    <property type="component" value="Unassembled WGS sequence"/>
</dbReference>
<dbReference type="InterPro" id="IPR016181">
    <property type="entry name" value="Acyl_CoA_acyltransferase"/>
</dbReference>
<accession>A0ABY3MSL4</accession>
<dbReference type="Gene3D" id="3.40.630.30">
    <property type="match status" value="1"/>
</dbReference>
<organism evidence="2 3">
    <name type="scientific">Colwellia echini</name>
    <dbReference type="NCBI Taxonomy" id="1982103"/>
    <lineage>
        <taxon>Bacteria</taxon>
        <taxon>Pseudomonadati</taxon>
        <taxon>Pseudomonadota</taxon>
        <taxon>Gammaproteobacteria</taxon>
        <taxon>Alteromonadales</taxon>
        <taxon>Colwelliaceae</taxon>
        <taxon>Colwellia</taxon>
    </lineage>
</organism>
<evidence type="ECO:0000313" key="3">
    <source>
        <dbReference type="Proteomes" id="UP000815846"/>
    </source>
</evidence>
<dbReference type="Pfam" id="PF13508">
    <property type="entry name" value="Acetyltransf_7"/>
    <property type="match status" value="1"/>
</dbReference>
<dbReference type="RefSeq" id="WP_101344010.1">
    <property type="nucleotide sequence ID" value="NZ_PJAI02000042.1"/>
</dbReference>